<evidence type="ECO:0000313" key="1">
    <source>
        <dbReference type="EMBL" id="KAH7910060.1"/>
    </source>
</evidence>
<sequence>MSKAQSALILGATGATGKHLLSQLLSSPHFSRVGEYGRRVSSLEGKEDAIKSKLEQKVIDFEKLGESGLKDGKWDVVFITLGTTRAKAGSAAAFERIDREYVVNAAKEAKSDDPAHEQRIVYVSSGGANPSSPFPYLRSKGLTEQALASLGYADTIVFHPGVLKNTERSENRIAETVVGWIGVCTSGFNATQVPLLAKSVLNAGRLGSFSLSAPVGARTAGKEGARYTIIGNHGATVLSRED</sequence>
<dbReference type="EMBL" id="MU267729">
    <property type="protein sequence ID" value="KAH7910060.1"/>
    <property type="molecule type" value="Genomic_DNA"/>
</dbReference>
<accession>A0ACB8AAH3</accession>
<comment type="caution">
    <text evidence="1">The sequence shown here is derived from an EMBL/GenBank/DDBJ whole genome shotgun (WGS) entry which is preliminary data.</text>
</comment>
<reference evidence="1" key="1">
    <citation type="journal article" date="2021" name="New Phytol.">
        <title>Evolutionary innovations through gain and loss of genes in the ectomycorrhizal Boletales.</title>
        <authorList>
            <person name="Wu G."/>
            <person name="Miyauchi S."/>
            <person name="Morin E."/>
            <person name="Kuo A."/>
            <person name="Drula E."/>
            <person name="Varga T."/>
            <person name="Kohler A."/>
            <person name="Feng B."/>
            <person name="Cao Y."/>
            <person name="Lipzen A."/>
            <person name="Daum C."/>
            <person name="Hundley H."/>
            <person name="Pangilinan J."/>
            <person name="Johnson J."/>
            <person name="Barry K."/>
            <person name="LaButti K."/>
            <person name="Ng V."/>
            <person name="Ahrendt S."/>
            <person name="Min B."/>
            <person name="Choi I.G."/>
            <person name="Park H."/>
            <person name="Plett J.M."/>
            <person name="Magnuson J."/>
            <person name="Spatafora J.W."/>
            <person name="Nagy L.G."/>
            <person name="Henrissat B."/>
            <person name="Grigoriev I.V."/>
            <person name="Yang Z.L."/>
            <person name="Xu J."/>
            <person name="Martin F.M."/>
        </authorList>
    </citation>
    <scope>NUCLEOTIDE SEQUENCE</scope>
    <source>
        <strain evidence="1">ATCC 28755</strain>
    </source>
</reference>
<dbReference type="Proteomes" id="UP000790377">
    <property type="component" value="Unassembled WGS sequence"/>
</dbReference>
<evidence type="ECO:0000313" key="2">
    <source>
        <dbReference type="Proteomes" id="UP000790377"/>
    </source>
</evidence>
<gene>
    <name evidence="1" type="ORF">BJ138DRAFT_1153802</name>
</gene>
<protein>
    <submittedName>
        <fullName evidence="1">Uncharacterized protein</fullName>
    </submittedName>
</protein>
<keyword evidence="2" id="KW-1185">Reference proteome</keyword>
<organism evidence="1 2">
    <name type="scientific">Hygrophoropsis aurantiaca</name>
    <dbReference type="NCBI Taxonomy" id="72124"/>
    <lineage>
        <taxon>Eukaryota</taxon>
        <taxon>Fungi</taxon>
        <taxon>Dikarya</taxon>
        <taxon>Basidiomycota</taxon>
        <taxon>Agaricomycotina</taxon>
        <taxon>Agaricomycetes</taxon>
        <taxon>Agaricomycetidae</taxon>
        <taxon>Boletales</taxon>
        <taxon>Coniophorineae</taxon>
        <taxon>Hygrophoropsidaceae</taxon>
        <taxon>Hygrophoropsis</taxon>
    </lineage>
</organism>
<proteinExistence type="predicted"/>
<name>A0ACB8AAH3_9AGAM</name>